<sequence length="1531" mass="171515">MEEIIQKIEDLSKSKNLVNAEQVIMSTVHDVDPILKQPISDNLADKLFTALLALFTINKGGFSLQCGTYIATKLVRLLELSQSPKFWDVISMSIECNTPAAFVATGYVCSKVGMHNKSQIPRFLEHLIKIDPPNHATLHSIRLALKSGEKAVSQFAPTIFELLKKNISTAKPGLIMLYLKLLRTLLKIPPITISQILECVKLAMKHKDQPFIKNELALVIARCAYFPYASIDLKKRFQTSEFSVGALRMENRTLKFEPAFQIISMFQPILSHSFTHFLNLLGPELISMNHTKLFNFIRPRCPDVVKHLIPMLPADLRFSYFREVSAEKMSAEQLKTLTILCPDDGSIDEAAGVALLLATSDDKTARRVAIDYFAELANTHPQIVLPYLHSALVLLAQPPEKNPRILRDLKGNASVALTILRNLPDLQMAIMQNKIILEKLLNDVFTKPRATAYKFIFSFALLSFLPEGFADATKAVDFAIDYFTKKNEIKPPKMTRSLLKSVFNYRAKFHNDEQNKRLLDIAISFPSPLPFSVISDLCKIIQSSPVAFSASKLVLDFALSVAPSYVLIKKFIKRPLPIAQDLICKRSLVASQQKKHDKFLHRFVGNFPALLKACAPEDQKKLVTQLLRTVTVTSTLILTSISNLITILPPKYPSIVLKNIESKNTLLIECLAESLAIYATATPQALSEIYGYVLSHKNVSSCILLSAIFMHINLPNNYVNQSLIAIDSLVLVQGCTPMALHALNSLLMTHQMQISSLEIAAHQFPMLFQALNTSSSLQPVTLHIMGECYGCLIEAFSSDISPRFSLMVELILRTIESTPMDYAREVYFECSQSIYTFANSMSYLAPLIFPQSRSAPASLQLTSCAAFSDFLKFQSANFNLTDLIPKLLTLLQRTGDERASHFIIALASLMTEDDVSFWISTIKRVLISCSLLDGSSFTIEPTPEVKESCLKVATYIVPHIANQKKLNTENLDDLISSVCRATETDRVTLQEAAFPTLQKVIDLFKDRITEEGQRLLDLYDSQFSMAVKVGFRVNLAVSGGFLSNYLTFNTDNMQNDPENCSAILVVYLAGLRECPQRSNSYFSLATHLCTVARKYPPLCELIQPFLKTLTPIFYELVTQEMHLWNPTSDWRALSRFRTLAQSFFIELLPAFVWLQSITETVMDIDVLTSFILVEMMKGKEPWIAQAAFESLPVVIDAFGSKISPQLLELSISIASGYIKNNSSFLSTFEALLIDSAAHITGDSEYDKIRTNILSLALGLKTFSPQIFAHLLKSDFRKTLKFYTPAIFNVILTNWNNKAINALIVVLFTHSPAVIGGSIIKTIENKIVPSEFKIEVITRGLLLSKGGIPLDFISRFCIGTFKKGAMHMIGRIIVEREDVGIALLSEGAAKAAFLLSSVEKGNCRAYLRFIQLSLNVLEKNTSISTKFARSAVILALTVASKFGGDVTRLGHQILCQCVWILIDARKILKEKYEDAFNECDENERSKAINNITHHIRAEEQRKKVDQLVEFSTNDRGKKQMEWQTLEIEGIDD</sequence>
<keyword evidence="2" id="KW-1185">Reference proteome</keyword>
<evidence type="ECO:0000313" key="1">
    <source>
        <dbReference type="EMBL" id="OHS96824.1"/>
    </source>
</evidence>
<name>A0A1J4JCI8_9EUKA</name>
<evidence type="ECO:0000313" key="2">
    <source>
        <dbReference type="Proteomes" id="UP000179807"/>
    </source>
</evidence>
<dbReference type="EMBL" id="MLAK01001149">
    <property type="protein sequence ID" value="OHS96824.1"/>
    <property type="molecule type" value="Genomic_DNA"/>
</dbReference>
<gene>
    <name evidence="1" type="ORF">TRFO_09710</name>
</gene>
<reference evidence="1" key="1">
    <citation type="submission" date="2016-10" db="EMBL/GenBank/DDBJ databases">
        <authorList>
            <person name="Benchimol M."/>
            <person name="Almeida L.G."/>
            <person name="Vasconcelos A.T."/>
            <person name="Perreira-Neves A."/>
            <person name="Rosa I.A."/>
            <person name="Tasca T."/>
            <person name="Bogo M.R."/>
            <person name="de Souza W."/>
        </authorList>
    </citation>
    <scope>NUCLEOTIDE SEQUENCE [LARGE SCALE GENOMIC DNA]</scope>
    <source>
        <strain evidence="1">K</strain>
    </source>
</reference>
<comment type="caution">
    <text evidence="1">The sequence shown here is derived from an EMBL/GenBank/DDBJ whole genome shotgun (WGS) entry which is preliminary data.</text>
</comment>
<protein>
    <submittedName>
        <fullName evidence="1">Uncharacterized protein</fullName>
    </submittedName>
</protein>
<dbReference type="OrthoDB" id="10514609at2759"/>
<accession>A0A1J4JCI8</accession>
<dbReference type="GeneID" id="94829717"/>
<dbReference type="SUPFAM" id="SSF48371">
    <property type="entry name" value="ARM repeat"/>
    <property type="match status" value="2"/>
</dbReference>
<proteinExistence type="predicted"/>
<dbReference type="VEuPathDB" id="TrichDB:TRFO_09710"/>
<organism evidence="1 2">
    <name type="scientific">Tritrichomonas foetus</name>
    <dbReference type="NCBI Taxonomy" id="1144522"/>
    <lineage>
        <taxon>Eukaryota</taxon>
        <taxon>Metamonada</taxon>
        <taxon>Parabasalia</taxon>
        <taxon>Tritrichomonadida</taxon>
        <taxon>Tritrichomonadidae</taxon>
        <taxon>Tritrichomonas</taxon>
    </lineage>
</organism>
<dbReference type="RefSeq" id="XP_068349961.1">
    <property type="nucleotide sequence ID" value="XM_068495013.1"/>
</dbReference>
<dbReference type="Proteomes" id="UP000179807">
    <property type="component" value="Unassembled WGS sequence"/>
</dbReference>
<dbReference type="InterPro" id="IPR016024">
    <property type="entry name" value="ARM-type_fold"/>
</dbReference>